<dbReference type="AlphaFoldDB" id="A0A098G941"/>
<sequence>MKKNKLPLGLLCFIYSLCSPMFVHATAKPLFAISPLTFTTIPVSSNGTAIVQYTVTNQSSRSHTLTMVSNTSAVTQITSPGNCPKIFTLPAQQACTLTLQVNGNQIHSPVSGGPKICQLGPDGKPSPLLCYQPSDKNILNITVTAPPVPTFYAGTQNGRVYYSINNGDTWSETNPPAGGSAVNGVTAINGILYTGNANGNVYYSINNGNTWSTVVTPAPGFAVNGLFVSANYALYIYKLYIASGNGKIFICTLNGTNCAPTNPPAAGFAVNGVFVATNGLYAASANGSVYYSNNNGISWTAINGQPDGSAVKTVYVADNILYIGTANEYVYTSTSLTGGGSWTPYAQSVYSLLVNSDGSIVDAGTQGGYVFSLLSGNEVGFITYSPINSLFLSA</sequence>
<dbReference type="KEGG" id="lfa:LFA_3182"/>
<evidence type="ECO:0008006" key="4">
    <source>
        <dbReference type="Google" id="ProtNLM"/>
    </source>
</evidence>
<dbReference type="RefSeq" id="WP_045096821.1">
    <property type="nucleotide sequence ID" value="NZ_LN614827.1"/>
</dbReference>
<dbReference type="OrthoDB" id="5642345at2"/>
<reference evidence="3" key="1">
    <citation type="submission" date="2014-09" db="EMBL/GenBank/DDBJ databases">
        <authorList>
            <person name="Gomez-Valero L."/>
        </authorList>
    </citation>
    <scope>NUCLEOTIDE SEQUENCE [LARGE SCALE GENOMIC DNA]</scope>
    <source>
        <strain evidence="3">ATCC700992</strain>
    </source>
</reference>
<gene>
    <name evidence="2" type="ORF">LFA_3182</name>
</gene>
<dbReference type="SUPFAM" id="SSF50939">
    <property type="entry name" value="Sialidases"/>
    <property type="match status" value="1"/>
</dbReference>
<evidence type="ECO:0000313" key="3">
    <source>
        <dbReference type="Proteomes" id="UP000032430"/>
    </source>
</evidence>
<feature type="signal peptide" evidence="1">
    <location>
        <begin position="1"/>
        <end position="25"/>
    </location>
</feature>
<evidence type="ECO:0000313" key="2">
    <source>
        <dbReference type="EMBL" id="CEG58519.1"/>
    </source>
</evidence>
<organism evidence="2 3">
    <name type="scientific">Legionella fallonii LLAP-10</name>
    <dbReference type="NCBI Taxonomy" id="1212491"/>
    <lineage>
        <taxon>Bacteria</taxon>
        <taxon>Pseudomonadati</taxon>
        <taxon>Pseudomonadota</taxon>
        <taxon>Gammaproteobacteria</taxon>
        <taxon>Legionellales</taxon>
        <taxon>Legionellaceae</taxon>
        <taxon>Legionella</taxon>
    </lineage>
</organism>
<evidence type="ECO:0000256" key="1">
    <source>
        <dbReference type="SAM" id="SignalP"/>
    </source>
</evidence>
<dbReference type="CDD" id="cd15482">
    <property type="entry name" value="Sialidase_non-viral"/>
    <property type="match status" value="1"/>
</dbReference>
<dbReference type="Proteomes" id="UP000032430">
    <property type="component" value="Chromosome I"/>
</dbReference>
<dbReference type="HOGENOM" id="CLU_699790_0_0_6"/>
<name>A0A098G941_9GAMM</name>
<feature type="chain" id="PRO_5001935464" description="NHL repeat protein" evidence="1">
    <location>
        <begin position="26"/>
        <end position="394"/>
    </location>
</feature>
<proteinExistence type="predicted"/>
<protein>
    <recommendedName>
        <fullName evidence="4">NHL repeat protein</fullName>
    </recommendedName>
</protein>
<dbReference type="InterPro" id="IPR036278">
    <property type="entry name" value="Sialidase_sf"/>
</dbReference>
<dbReference type="EMBL" id="LN614827">
    <property type="protein sequence ID" value="CEG58519.1"/>
    <property type="molecule type" value="Genomic_DNA"/>
</dbReference>
<keyword evidence="3" id="KW-1185">Reference proteome</keyword>
<accession>A0A098G941</accession>
<dbReference type="Gene3D" id="2.130.10.10">
    <property type="entry name" value="YVTN repeat-like/Quinoprotein amine dehydrogenase"/>
    <property type="match status" value="2"/>
</dbReference>
<dbReference type="STRING" id="1212491.LFA_3182"/>
<keyword evidence="1" id="KW-0732">Signal</keyword>
<dbReference type="InterPro" id="IPR015943">
    <property type="entry name" value="WD40/YVTN_repeat-like_dom_sf"/>
</dbReference>